<proteinExistence type="predicted"/>
<organism evidence="2 3">
    <name type="scientific">Allacma fusca</name>
    <dbReference type="NCBI Taxonomy" id="39272"/>
    <lineage>
        <taxon>Eukaryota</taxon>
        <taxon>Metazoa</taxon>
        <taxon>Ecdysozoa</taxon>
        <taxon>Arthropoda</taxon>
        <taxon>Hexapoda</taxon>
        <taxon>Collembola</taxon>
        <taxon>Symphypleona</taxon>
        <taxon>Sminthuridae</taxon>
        <taxon>Allacma</taxon>
    </lineage>
</organism>
<evidence type="ECO:0000313" key="2">
    <source>
        <dbReference type="EMBL" id="CAG7731554.1"/>
    </source>
</evidence>
<dbReference type="AlphaFoldDB" id="A0A8J2P5B4"/>
<reference evidence="2" key="1">
    <citation type="submission" date="2021-06" db="EMBL/GenBank/DDBJ databases">
        <authorList>
            <person name="Hodson N. C."/>
            <person name="Mongue J. A."/>
            <person name="Jaron S. K."/>
        </authorList>
    </citation>
    <scope>NUCLEOTIDE SEQUENCE</scope>
</reference>
<evidence type="ECO:0000256" key="1">
    <source>
        <dbReference type="SAM" id="MobiDB-lite"/>
    </source>
</evidence>
<feature type="compositionally biased region" description="Polar residues" evidence="1">
    <location>
        <begin position="1"/>
        <end position="12"/>
    </location>
</feature>
<accession>A0A8J2P5B4</accession>
<sequence length="35" mass="3555">MSESSQVGNSTVVAEALESDGSEKNGGLNDGLQML</sequence>
<dbReference type="EMBL" id="CAJVCH010215007">
    <property type="protein sequence ID" value="CAG7731554.1"/>
    <property type="molecule type" value="Genomic_DNA"/>
</dbReference>
<protein>
    <submittedName>
        <fullName evidence="2">Uncharacterized protein</fullName>
    </submittedName>
</protein>
<gene>
    <name evidence="2" type="ORF">AFUS01_LOCUS20136</name>
</gene>
<feature type="non-terminal residue" evidence="2">
    <location>
        <position position="1"/>
    </location>
</feature>
<keyword evidence="3" id="KW-1185">Reference proteome</keyword>
<feature type="region of interest" description="Disordered" evidence="1">
    <location>
        <begin position="1"/>
        <end position="35"/>
    </location>
</feature>
<dbReference type="Proteomes" id="UP000708208">
    <property type="component" value="Unassembled WGS sequence"/>
</dbReference>
<name>A0A8J2P5B4_9HEXA</name>
<comment type="caution">
    <text evidence="2">The sequence shown here is derived from an EMBL/GenBank/DDBJ whole genome shotgun (WGS) entry which is preliminary data.</text>
</comment>
<evidence type="ECO:0000313" key="3">
    <source>
        <dbReference type="Proteomes" id="UP000708208"/>
    </source>
</evidence>